<dbReference type="CTD" id="20318921"/>
<proteinExistence type="predicted"/>
<evidence type="ECO:0000313" key="1">
    <source>
        <dbReference type="EMBL" id="KER28430.1"/>
    </source>
</evidence>
<protein>
    <submittedName>
        <fullName evidence="1">Uncharacterized protein</fullName>
    </submittedName>
</protein>
<dbReference type="Proteomes" id="UP000054324">
    <property type="component" value="Unassembled WGS sequence"/>
</dbReference>
<gene>
    <name evidence="1" type="ORF">T265_04739</name>
</gene>
<dbReference type="EMBL" id="KL596699">
    <property type="protein sequence ID" value="KER28430.1"/>
    <property type="molecule type" value="Genomic_DNA"/>
</dbReference>
<name>A0A074ZYM1_OPIVI</name>
<dbReference type="GeneID" id="20318921"/>
<dbReference type="KEGG" id="ovi:T265_04739"/>
<sequence>MNILTRPLDLSWIFINHCTMVNERCEIWLPTQQTWQLPVKGRKPFAAKSFTPTKQLQAIEQESKRLLCT</sequence>
<dbReference type="AlphaFoldDB" id="A0A074ZYM1"/>
<keyword evidence="2" id="KW-1185">Reference proteome</keyword>
<organism evidence="1 2">
    <name type="scientific">Opisthorchis viverrini</name>
    <name type="common">Southeast Asian liver fluke</name>
    <dbReference type="NCBI Taxonomy" id="6198"/>
    <lineage>
        <taxon>Eukaryota</taxon>
        <taxon>Metazoa</taxon>
        <taxon>Spiralia</taxon>
        <taxon>Lophotrochozoa</taxon>
        <taxon>Platyhelminthes</taxon>
        <taxon>Trematoda</taxon>
        <taxon>Digenea</taxon>
        <taxon>Opisthorchiida</taxon>
        <taxon>Opisthorchiata</taxon>
        <taxon>Opisthorchiidae</taxon>
        <taxon>Opisthorchis</taxon>
    </lineage>
</organism>
<dbReference type="RefSeq" id="XP_009167816.1">
    <property type="nucleotide sequence ID" value="XM_009169552.1"/>
</dbReference>
<accession>A0A074ZYM1</accession>
<evidence type="ECO:0000313" key="2">
    <source>
        <dbReference type="Proteomes" id="UP000054324"/>
    </source>
</evidence>
<reference evidence="1 2" key="1">
    <citation type="submission" date="2013-11" db="EMBL/GenBank/DDBJ databases">
        <title>Opisthorchis viverrini - life in the bile duct.</title>
        <authorList>
            <person name="Young N.D."/>
            <person name="Nagarajan N."/>
            <person name="Lin S.J."/>
            <person name="Korhonen P.K."/>
            <person name="Jex A.R."/>
            <person name="Hall R.S."/>
            <person name="Safavi-Hemami H."/>
            <person name="Kaewkong W."/>
            <person name="Bertrand D."/>
            <person name="Gao S."/>
            <person name="Seet Q."/>
            <person name="Wongkham S."/>
            <person name="Teh B.T."/>
            <person name="Wongkham C."/>
            <person name="Intapan P.M."/>
            <person name="Maleewong W."/>
            <person name="Yang X."/>
            <person name="Hu M."/>
            <person name="Wang Z."/>
            <person name="Hofmann A."/>
            <person name="Sternberg P.W."/>
            <person name="Tan P."/>
            <person name="Wang J."/>
            <person name="Gasser R.B."/>
        </authorList>
    </citation>
    <scope>NUCLEOTIDE SEQUENCE [LARGE SCALE GENOMIC DNA]</scope>
</reference>